<evidence type="ECO:0000313" key="1">
    <source>
        <dbReference type="EMBL" id="KUJ46494.1"/>
    </source>
</evidence>
<reference evidence="1 2" key="1">
    <citation type="submission" date="2015-10" db="EMBL/GenBank/DDBJ databases">
        <authorList>
            <person name="Ju K.-S."/>
            <person name="Doroghazi J.R."/>
            <person name="Metcalf W.W."/>
        </authorList>
    </citation>
    <scope>NUCLEOTIDE SEQUENCE [LARGE SCALE GENOMIC DNA]</scope>
    <source>
        <strain evidence="1 2">NRRL B-24793</strain>
    </source>
</reference>
<gene>
    <name evidence="1" type="ORF">ADL17_26670</name>
</gene>
<dbReference type="EMBL" id="LMWI01000002">
    <property type="protein sequence ID" value="KUJ46494.1"/>
    <property type="molecule type" value="Genomic_DNA"/>
</dbReference>
<proteinExistence type="predicted"/>
<protein>
    <submittedName>
        <fullName evidence="1">Uncharacterized protein</fullName>
    </submittedName>
</protein>
<accession>A0A9X0LDX3</accession>
<dbReference type="Proteomes" id="UP000053246">
    <property type="component" value="Unassembled WGS sequence"/>
</dbReference>
<organism evidence="1 2">
    <name type="scientific">Micromonospora maris</name>
    <dbReference type="NCBI Taxonomy" id="1003110"/>
    <lineage>
        <taxon>Bacteria</taxon>
        <taxon>Bacillati</taxon>
        <taxon>Actinomycetota</taxon>
        <taxon>Actinomycetes</taxon>
        <taxon>Micromonosporales</taxon>
        <taxon>Micromonosporaceae</taxon>
        <taxon>Micromonospora</taxon>
    </lineage>
</organism>
<sequence length="66" mass="7377">MYRYMLTFTHTTSGETQFTALDYPTARPISSVEDVQLVTLHLRTQGYTAPFVIAFSLFTPADKAAS</sequence>
<dbReference type="RefSeq" id="WP_013736053.1">
    <property type="nucleotide sequence ID" value="NZ_LMWI01000002.1"/>
</dbReference>
<name>A0A9X0LDX3_9ACTN</name>
<dbReference type="AlphaFoldDB" id="A0A9X0LDX3"/>
<keyword evidence="2" id="KW-1185">Reference proteome</keyword>
<evidence type="ECO:0000313" key="2">
    <source>
        <dbReference type="Proteomes" id="UP000053246"/>
    </source>
</evidence>
<comment type="caution">
    <text evidence="1">The sequence shown here is derived from an EMBL/GenBank/DDBJ whole genome shotgun (WGS) entry which is preliminary data.</text>
</comment>